<feature type="compositionally biased region" description="Basic residues" evidence="1">
    <location>
        <begin position="108"/>
        <end position="123"/>
    </location>
</feature>
<evidence type="ECO:0008006" key="4">
    <source>
        <dbReference type="Google" id="ProtNLM"/>
    </source>
</evidence>
<feature type="compositionally biased region" description="Low complexity" evidence="1">
    <location>
        <begin position="588"/>
        <end position="599"/>
    </location>
</feature>
<feature type="compositionally biased region" description="Polar residues" evidence="1">
    <location>
        <begin position="516"/>
        <end position="526"/>
    </location>
</feature>
<sequence length="688" mass="73535">MASGHSHPPTSFQQYQPLSHALGPVYHTPYVANPYMPMRTPAHPHHVTPAPASDPPPPPQQQEPQEQQPPTPEQPPEQPPQPSPEASTSAPAEPPAPAAADVVETPLKRKRGRPKGSKTKRRHTDGGFLPLPQNHTSQPARPLPPNALPLPPNALHPPPVAVVTTTDAVTTSTPNAIPPTHPTQGPIPVSAPAPMSAPVSASAPAPPLESKGEEISIKNYYEFQWRALSLCAEFYEAAGDLVRATPASVLAQALHGGTRTDPLQMLNDAKQACDILLADPSRLSSAAADTEETTEIVPSSRPHSTRAVPPSSIPPLPSAAPPSGVAGSSSGSNASATSQPQTPQAYYPQQPVQQPQPQPQLQPVQQTYRYAQPYQPQPVQQLVPQPQPPLQLLYTEASTEQSTQQAQQAQQNVSQQQQAPHAAQPETPQPQRSAYSTLRPIPAVTHGAWKEEELEKLKRLAEESRGRSQSGEIDWEWTAQQFGETRSKHQILIKATNLGLKPTSTHPSRQKRRLNTDASANGMNVGSASPRPPSASTTAVTVAPPQQAQQAQQPVASSSQTMVSSQQTMTASQQSEPSDNQHHDLSGTPTTQAQTQAAPAQPPPNHHAAPPVVRQLQRPMYNPYAASQMVHSAPVNPNPNPGNVPPDANKGKERERQPSYAAVNQNGAAAYANPYDIAMRGHHGYAPG</sequence>
<feature type="compositionally biased region" description="Pro residues" evidence="1">
    <location>
        <begin position="141"/>
        <end position="155"/>
    </location>
</feature>
<dbReference type="EMBL" id="KL198043">
    <property type="protein sequence ID" value="KDQ13567.1"/>
    <property type="molecule type" value="Genomic_DNA"/>
</dbReference>
<dbReference type="Proteomes" id="UP000027195">
    <property type="component" value="Unassembled WGS sequence"/>
</dbReference>
<feature type="region of interest" description="Disordered" evidence="1">
    <location>
        <begin position="284"/>
        <end position="451"/>
    </location>
</feature>
<evidence type="ECO:0000313" key="3">
    <source>
        <dbReference type="Proteomes" id="UP000027195"/>
    </source>
</evidence>
<protein>
    <recommendedName>
        <fullName evidence="4">Myb-like domain-containing protein</fullName>
    </recommendedName>
</protein>
<feature type="region of interest" description="Disordered" evidence="1">
    <location>
        <begin position="32"/>
        <end position="155"/>
    </location>
</feature>
<gene>
    <name evidence="2" type="ORF">BOTBODRAFT_33576</name>
</gene>
<evidence type="ECO:0000313" key="2">
    <source>
        <dbReference type="EMBL" id="KDQ13567.1"/>
    </source>
</evidence>
<feature type="compositionally biased region" description="Low complexity" evidence="1">
    <location>
        <begin position="534"/>
        <end position="575"/>
    </location>
</feature>
<feature type="compositionally biased region" description="Pro residues" evidence="1">
    <location>
        <begin position="52"/>
        <end position="83"/>
    </location>
</feature>
<keyword evidence="3" id="KW-1185">Reference proteome</keyword>
<dbReference type="OrthoDB" id="2348945at2759"/>
<dbReference type="InParanoid" id="A0A067MNV0"/>
<accession>A0A067MNV0</accession>
<feature type="compositionally biased region" description="Low complexity" evidence="1">
    <location>
        <begin position="321"/>
        <end position="353"/>
    </location>
</feature>
<dbReference type="HOGENOM" id="CLU_400063_0_0_1"/>
<feature type="compositionally biased region" description="Pro residues" evidence="1">
    <location>
        <begin position="311"/>
        <end position="320"/>
    </location>
</feature>
<name>A0A067MNV0_BOTB1</name>
<dbReference type="AlphaFoldDB" id="A0A067MNV0"/>
<evidence type="ECO:0000256" key="1">
    <source>
        <dbReference type="SAM" id="MobiDB-lite"/>
    </source>
</evidence>
<feature type="compositionally biased region" description="Low complexity" evidence="1">
    <location>
        <begin position="361"/>
        <end position="431"/>
    </location>
</feature>
<dbReference type="STRING" id="930990.A0A067MNV0"/>
<proteinExistence type="predicted"/>
<feature type="region of interest" description="Disordered" evidence="1">
    <location>
        <begin position="495"/>
        <end position="665"/>
    </location>
</feature>
<organism evidence="2 3">
    <name type="scientific">Botryobasidium botryosum (strain FD-172 SS1)</name>
    <dbReference type="NCBI Taxonomy" id="930990"/>
    <lineage>
        <taxon>Eukaryota</taxon>
        <taxon>Fungi</taxon>
        <taxon>Dikarya</taxon>
        <taxon>Basidiomycota</taxon>
        <taxon>Agaricomycotina</taxon>
        <taxon>Agaricomycetes</taxon>
        <taxon>Cantharellales</taxon>
        <taxon>Botryobasidiaceae</taxon>
        <taxon>Botryobasidium</taxon>
    </lineage>
</organism>
<reference evidence="3" key="1">
    <citation type="journal article" date="2014" name="Proc. Natl. Acad. Sci. U.S.A.">
        <title>Extensive sampling of basidiomycete genomes demonstrates inadequacy of the white-rot/brown-rot paradigm for wood decay fungi.</title>
        <authorList>
            <person name="Riley R."/>
            <person name="Salamov A.A."/>
            <person name="Brown D.W."/>
            <person name="Nagy L.G."/>
            <person name="Floudas D."/>
            <person name="Held B.W."/>
            <person name="Levasseur A."/>
            <person name="Lombard V."/>
            <person name="Morin E."/>
            <person name="Otillar R."/>
            <person name="Lindquist E.A."/>
            <person name="Sun H."/>
            <person name="LaButti K.M."/>
            <person name="Schmutz J."/>
            <person name="Jabbour D."/>
            <person name="Luo H."/>
            <person name="Baker S.E."/>
            <person name="Pisabarro A.G."/>
            <person name="Walton J.D."/>
            <person name="Blanchette R.A."/>
            <person name="Henrissat B."/>
            <person name="Martin F."/>
            <person name="Cullen D."/>
            <person name="Hibbett D.S."/>
            <person name="Grigoriev I.V."/>
        </authorList>
    </citation>
    <scope>NUCLEOTIDE SEQUENCE [LARGE SCALE GENOMIC DNA]</scope>
    <source>
        <strain evidence="3">FD-172 SS1</strain>
    </source>
</reference>